<protein>
    <submittedName>
        <fullName evidence="1">Uncharacterized protein</fullName>
    </submittedName>
</protein>
<dbReference type="AlphaFoldDB" id="A0A7S2QJ34"/>
<accession>A0A7S2QJ34</accession>
<organism evidence="1">
    <name type="scientific">Zooxanthella nutricula</name>
    <dbReference type="NCBI Taxonomy" id="1333877"/>
    <lineage>
        <taxon>Eukaryota</taxon>
        <taxon>Sar</taxon>
        <taxon>Alveolata</taxon>
        <taxon>Dinophyceae</taxon>
        <taxon>Peridiniales</taxon>
        <taxon>Peridiniales incertae sedis</taxon>
        <taxon>Zooxanthella</taxon>
    </lineage>
</organism>
<reference evidence="1" key="1">
    <citation type="submission" date="2021-01" db="EMBL/GenBank/DDBJ databases">
        <authorList>
            <person name="Corre E."/>
            <person name="Pelletier E."/>
            <person name="Niang G."/>
            <person name="Scheremetjew M."/>
            <person name="Finn R."/>
            <person name="Kale V."/>
            <person name="Holt S."/>
            <person name="Cochrane G."/>
            <person name="Meng A."/>
            <person name="Brown T."/>
            <person name="Cohen L."/>
        </authorList>
    </citation>
    <scope>NUCLEOTIDE SEQUENCE</scope>
    <source>
        <strain evidence="1">RCC3387</strain>
    </source>
</reference>
<proteinExistence type="predicted"/>
<gene>
    <name evidence="1" type="ORF">BRAN1462_LOCUS61580</name>
</gene>
<sequence length="315" mass="35195">MDTRRTVALARGQAIDHQGAVVESVDPDFSLEPTIFAIVAKQSPFFIAEMLRRQLARVPHWADAALSAFRSETVPAAPPIDTRITDFMLNECNFKMEHADGSFMDHVAFCHDYCAAYYKGHSPRVLLLHSILGVGTNIFPMEVGKLSQLSALVNETEMRHIEAFPSVLRLLVGSRLLADLRERLGDMDKLKQVSFRRVIDNKPLELDADDFWVQLNYQVIHLIDFLPVAEWAARVSEPLFQVFLELRTLLGAANQLQAKVDIGATCVAPPVEAQLLSSAASSPMGIIKRSQAKTSVRKFSAQIGHSLDYTLHWKD</sequence>
<name>A0A7S2QJ34_9DINO</name>
<dbReference type="EMBL" id="HBGW01097022">
    <property type="protein sequence ID" value="CAD9643758.1"/>
    <property type="molecule type" value="Transcribed_RNA"/>
</dbReference>
<evidence type="ECO:0000313" key="1">
    <source>
        <dbReference type="EMBL" id="CAD9643758.1"/>
    </source>
</evidence>